<gene>
    <name evidence="4" type="ORF">ROA7023_02766</name>
</gene>
<evidence type="ECO:0000256" key="2">
    <source>
        <dbReference type="SAM" id="SignalP"/>
    </source>
</evidence>
<dbReference type="Pfam" id="PF13505">
    <property type="entry name" value="OMP_b-brl"/>
    <property type="match status" value="1"/>
</dbReference>
<dbReference type="Gene3D" id="2.40.160.20">
    <property type="match status" value="1"/>
</dbReference>
<keyword evidence="1 2" id="KW-0732">Signal</keyword>
<reference evidence="4 5" key="1">
    <citation type="submission" date="2017-03" db="EMBL/GenBank/DDBJ databases">
        <authorList>
            <person name="Afonso C.L."/>
            <person name="Miller P.J."/>
            <person name="Scott M.A."/>
            <person name="Spackman E."/>
            <person name="Goraichik I."/>
            <person name="Dimitrov K.M."/>
            <person name="Suarez D.L."/>
            <person name="Swayne D.E."/>
        </authorList>
    </citation>
    <scope>NUCLEOTIDE SEQUENCE [LARGE SCALE GENOMIC DNA]</scope>
    <source>
        <strain evidence="4 5">CECT 7023</strain>
    </source>
</reference>
<feature type="signal peptide" evidence="2">
    <location>
        <begin position="1"/>
        <end position="19"/>
    </location>
</feature>
<feature type="chain" id="PRO_5012102285" description="Outer membrane protein beta-barrel domain-containing protein" evidence="2">
    <location>
        <begin position="20"/>
        <end position="201"/>
    </location>
</feature>
<keyword evidence="5" id="KW-1185">Reference proteome</keyword>
<name>A0A1Y5TEA7_9RHOB</name>
<evidence type="ECO:0000313" key="5">
    <source>
        <dbReference type="Proteomes" id="UP000193900"/>
    </source>
</evidence>
<evidence type="ECO:0000259" key="3">
    <source>
        <dbReference type="Pfam" id="PF13505"/>
    </source>
</evidence>
<dbReference type="SUPFAM" id="SSF56925">
    <property type="entry name" value="OMPA-like"/>
    <property type="match status" value="1"/>
</dbReference>
<dbReference type="Proteomes" id="UP000193900">
    <property type="component" value="Unassembled WGS sequence"/>
</dbReference>
<accession>A0A1Y5TEA7</accession>
<evidence type="ECO:0000256" key="1">
    <source>
        <dbReference type="ARBA" id="ARBA00022729"/>
    </source>
</evidence>
<feature type="domain" description="Outer membrane protein beta-barrel" evidence="3">
    <location>
        <begin position="39"/>
        <end position="201"/>
    </location>
</feature>
<proteinExistence type="predicted"/>
<dbReference type="InterPro" id="IPR027385">
    <property type="entry name" value="Beta-barrel_OMP"/>
</dbReference>
<organism evidence="4 5">
    <name type="scientific">Roseisalinus antarcticus</name>
    <dbReference type="NCBI Taxonomy" id="254357"/>
    <lineage>
        <taxon>Bacteria</taxon>
        <taxon>Pseudomonadati</taxon>
        <taxon>Pseudomonadota</taxon>
        <taxon>Alphaproteobacteria</taxon>
        <taxon>Rhodobacterales</taxon>
        <taxon>Roseobacteraceae</taxon>
        <taxon>Roseisalinus</taxon>
    </lineage>
</organism>
<sequence length="201" mass="21068">MRLTATTALILAATTPAFAGGLADPAPDQVVAPVQMAPPAPVPAPGNWTGFYGGAQLGYGRIEADPLEDGEATGATYGLHGGYLYDFGSIVAGAEIDYEGSNISDDPTGIDFDRFARAKLRVGYDAGRFQPYLTGGAVWAQTSGALDAEDYGRFAGLGVEYKVTDRVRVGGEVLQHQFEDFDGTGLDLDATTASARVSFQF</sequence>
<evidence type="ECO:0000313" key="4">
    <source>
        <dbReference type="EMBL" id="SLN59991.1"/>
    </source>
</evidence>
<protein>
    <recommendedName>
        <fullName evidence="3">Outer membrane protein beta-barrel domain-containing protein</fullName>
    </recommendedName>
</protein>
<dbReference type="AlphaFoldDB" id="A0A1Y5TEA7"/>
<dbReference type="RefSeq" id="WP_234992216.1">
    <property type="nucleotide sequence ID" value="NZ_FWFZ01000014.1"/>
</dbReference>
<dbReference type="EMBL" id="FWFZ01000014">
    <property type="protein sequence ID" value="SLN59991.1"/>
    <property type="molecule type" value="Genomic_DNA"/>
</dbReference>
<dbReference type="InterPro" id="IPR011250">
    <property type="entry name" value="OMP/PagP_B-barrel"/>
</dbReference>